<evidence type="ECO:0000313" key="3">
    <source>
        <dbReference type="EMBL" id="PSL00146.1"/>
    </source>
</evidence>
<comment type="caution">
    <text evidence="3">The sequence shown here is derived from an EMBL/GenBank/DDBJ whole genome shotgun (WGS) entry which is preliminary data.</text>
</comment>
<evidence type="ECO:0000313" key="4">
    <source>
        <dbReference type="Proteomes" id="UP000240542"/>
    </source>
</evidence>
<gene>
    <name evidence="3" type="ORF">CLV63_102273</name>
</gene>
<keyword evidence="2" id="KW-0732">Signal</keyword>
<organism evidence="3 4">
    <name type="scientific">Murinocardiopsis flavida</name>
    <dbReference type="NCBI Taxonomy" id="645275"/>
    <lineage>
        <taxon>Bacteria</taxon>
        <taxon>Bacillati</taxon>
        <taxon>Actinomycetota</taxon>
        <taxon>Actinomycetes</taxon>
        <taxon>Streptosporangiales</taxon>
        <taxon>Nocardiopsidaceae</taxon>
        <taxon>Murinocardiopsis</taxon>
    </lineage>
</organism>
<feature type="region of interest" description="Disordered" evidence="1">
    <location>
        <begin position="34"/>
        <end position="54"/>
    </location>
</feature>
<proteinExistence type="predicted"/>
<name>A0A2P8DSE9_9ACTN</name>
<dbReference type="EMBL" id="PYGA01000002">
    <property type="protein sequence ID" value="PSL00146.1"/>
    <property type="molecule type" value="Genomic_DNA"/>
</dbReference>
<evidence type="ECO:0000256" key="2">
    <source>
        <dbReference type="SAM" id="SignalP"/>
    </source>
</evidence>
<reference evidence="3 4" key="1">
    <citation type="submission" date="2018-03" db="EMBL/GenBank/DDBJ databases">
        <title>Genomic Encyclopedia of Archaeal and Bacterial Type Strains, Phase II (KMG-II): from individual species to whole genera.</title>
        <authorList>
            <person name="Goeker M."/>
        </authorList>
    </citation>
    <scope>NUCLEOTIDE SEQUENCE [LARGE SCALE GENOMIC DNA]</scope>
    <source>
        <strain evidence="3 4">DSM 45312</strain>
    </source>
</reference>
<evidence type="ECO:0008006" key="5">
    <source>
        <dbReference type="Google" id="ProtNLM"/>
    </source>
</evidence>
<keyword evidence="4" id="KW-1185">Reference proteome</keyword>
<dbReference type="RefSeq" id="WP_106581495.1">
    <property type="nucleotide sequence ID" value="NZ_PYGA01000002.1"/>
</dbReference>
<dbReference type="OrthoDB" id="5191924at2"/>
<protein>
    <recommendedName>
        <fullName evidence="5">Secreted protein</fullName>
    </recommendedName>
</protein>
<feature type="signal peptide" evidence="2">
    <location>
        <begin position="1"/>
        <end position="28"/>
    </location>
</feature>
<sequence length="147" mass="15107">MKRIITRAAAVAALTAAAAGMLAAPAHAEGDGKVGTLGWDSQGDSEAADNDKGGRNVWALVRDDSHPDGSPPVRADFYARGEQLHLQDNHADGHKVVAHLTVAGEGTATFVGGGWRNLSFAEGKAVSLRVCLGNTGVCSNKYGGGRT</sequence>
<dbReference type="AlphaFoldDB" id="A0A2P8DSE9"/>
<dbReference type="Proteomes" id="UP000240542">
    <property type="component" value="Unassembled WGS sequence"/>
</dbReference>
<accession>A0A2P8DSE9</accession>
<evidence type="ECO:0000256" key="1">
    <source>
        <dbReference type="SAM" id="MobiDB-lite"/>
    </source>
</evidence>
<feature type="chain" id="PRO_5015180269" description="Secreted protein" evidence="2">
    <location>
        <begin position="29"/>
        <end position="147"/>
    </location>
</feature>